<dbReference type="GO" id="GO:0005654">
    <property type="term" value="C:nucleoplasm"/>
    <property type="evidence" value="ECO:0007669"/>
    <property type="project" value="TreeGrafter"/>
</dbReference>
<reference evidence="1" key="1">
    <citation type="submission" date="2021-01" db="EMBL/GenBank/DDBJ databases">
        <authorList>
            <person name="Corre E."/>
            <person name="Pelletier E."/>
            <person name="Niang G."/>
            <person name="Scheremetjew M."/>
            <person name="Finn R."/>
            <person name="Kale V."/>
            <person name="Holt S."/>
            <person name="Cochrane G."/>
            <person name="Meng A."/>
            <person name="Brown T."/>
            <person name="Cohen L."/>
        </authorList>
    </citation>
    <scope>NUCLEOTIDE SEQUENCE</scope>
    <source>
        <strain evidence="1">CCAP979/52</strain>
    </source>
</reference>
<dbReference type="PANTHER" id="PTHR31239:SF2">
    <property type="entry name" value="NICOLIN-1"/>
    <property type="match status" value="1"/>
</dbReference>
<organism evidence="1">
    <name type="scientific">Cryptomonas curvata</name>
    <dbReference type="NCBI Taxonomy" id="233186"/>
    <lineage>
        <taxon>Eukaryota</taxon>
        <taxon>Cryptophyceae</taxon>
        <taxon>Cryptomonadales</taxon>
        <taxon>Cryptomonadaceae</taxon>
        <taxon>Cryptomonas</taxon>
    </lineage>
</organism>
<sequence length="221" mass="23672">MSRRQPDDPPIQGQCVPASFNLTEQVISAKRPGMATQDIIFPSPIRLGRIAFRNHYVHKLSIYATSKKDAIARKDTMDGWTVLVKDRQLMAQAQCEDDAQMWHGVAESDLACAEDGVVAVRLVLVQASDMWKTFAVRHVTVDSVVTAPPHDPPSPSAEQGSPLAEQLAKSRTLTAHVDALAAACSDLRRHVSVITAGGVGLRDSDTGPGPVPVHAGAVRGA</sequence>
<dbReference type="PANTHER" id="PTHR31239">
    <property type="entry name" value="NICOLIN 1"/>
    <property type="match status" value="1"/>
</dbReference>
<evidence type="ECO:0000313" key="1">
    <source>
        <dbReference type="EMBL" id="CAD8658230.1"/>
    </source>
</evidence>
<accession>A0A7S0N2F6</accession>
<dbReference type="AlphaFoldDB" id="A0A7S0N2F6"/>
<name>A0A7S0N2F6_9CRYP</name>
<protein>
    <submittedName>
        <fullName evidence="1">Uncharacterized protein</fullName>
    </submittedName>
</protein>
<dbReference type="EMBL" id="HBEZ01055777">
    <property type="protein sequence ID" value="CAD8658230.1"/>
    <property type="molecule type" value="Transcribed_RNA"/>
</dbReference>
<gene>
    <name evidence="1" type="ORF">CCUR1050_LOCUS30638</name>
</gene>
<proteinExistence type="predicted"/>
<dbReference type="InterPro" id="IPR040235">
    <property type="entry name" value="Nicolin-1"/>
</dbReference>